<protein>
    <submittedName>
        <fullName evidence="2">Uncharacterized protein</fullName>
    </submittedName>
</protein>
<feature type="transmembrane region" description="Helical" evidence="1">
    <location>
        <begin position="118"/>
        <end position="136"/>
    </location>
</feature>
<accession>A0AAD5YY84</accession>
<keyword evidence="1" id="KW-1133">Transmembrane helix</keyword>
<dbReference type="EMBL" id="JANIEX010000173">
    <property type="protein sequence ID" value="KAJ3571714.1"/>
    <property type="molecule type" value="Genomic_DNA"/>
</dbReference>
<gene>
    <name evidence="2" type="ORF">NP233_g3572</name>
</gene>
<evidence type="ECO:0000313" key="2">
    <source>
        <dbReference type="EMBL" id="KAJ3571714.1"/>
    </source>
</evidence>
<keyword evidence="1" id="KW-0472">Membrane</keyword>
<sequence>MTADPRQLHPLVLDMRTKLAEAKALLRVRWGWTSHKDASARLSPHLGKEVSRRVFGQMSTLLSMMMEYRPTEARTDEALVRESVIVGLVEWMVKEMPDPTKVLLGADTYQKLKGESTGLYRMGYYLAGAVLLAMWVKKKLRN</sequence>
<keyword evidence="3" id="KW-1185">Reference proteome</keyword>
<evidence type="ECO:0000313" key="3">
    <source>
        <dbReference type="Proteomes" id="UP001213000"/>
    </source>
</evidence>
<organism evidence="2 3">
    <name type="scientific">Leucocoprinus birnbaumii</name>
    <dbReference type="NCBI Taxonomy" id="56174"/>
    <lineage>
        <taxon>Eukaryota</taxon>
        <taxon>Fungi</taxon>
        <taxon>Dikarya</taxon>
        <taxon>Basidiomycota</taxon>
        <taxon>Agaricomycotina</taxon>
        <taxon>Agaricomycetes</taxon>
        <taxon>Agaricomycetidae</taxon>
        <taxon>Agaricales</taxon>
        <taxon>Agaricineae</taxon>
        <taxon>Agaricaceae</taxon>
        <taxon>Leucocoprinus</taxon>
    </lineage>
</organism>
<reference evidence="2" key="1">
    <citation type="submission" date="2022-07" db="EMBL/GenBank/DDBJ databases">
        <title>Genome Sequence of Leucocoprinus birnbaumii.</title>
        <authorList>
            <person name="Buettner E."/>
        </authorList>
    </citation>
    <scope>NUCLEOTIDE SEQUENCE</scope>
    <source>
        <strain evidence="2">VT141</strain>
    </source>
</reference>
<evidence type="ECO:0000256" key="1">
    <source>
        <dbReference type="SAM" id="Phobius"/>
    </source>
</evidence>
<dbReference type="Proteomes" id="UP001213000">
    <property type="component" value="Unassembled WGS sequence"/>
</dbReference>
<keyword evidence="1" id="KW-0812">Transmembrane</keyword>
<proteinExistence type="predicted"/>
<comment type="caution">
    <text evidence="2">The sequence shown here is derived from an EMBL/GenBank/DDBJ whole genome shotgun (WGS) entry which is preliminary data.</text>
</comment>
<name>A0AAD5YY84_9AGAR</name>
<dbReference type="AlphaFoldDB" id="A0AAD5YY84"/>